<organism evidence="4 5">
    <name type="scientific">Chryseosolibacter indicus</name>
    <dbReference type="NCBI Taxonomy" id="2782351"/>
    <lineage>
        <taxon>Bacteria</taxon>
        <taxon>Pseudomonadati</taxon>
        <taxon>Bacteroidota</taxon>
        <taxon>Cytophagia</taxon>
        <taxon>Cytophagales</taxon>
        <taxon>Chryseotaleaceae</taxon>
        <taxon>Chryseosolibacter</taxon>
    </lineage>
</organism>
<dbReference type="SUPFAM" id="SSF55781">
    <property type="entry name" value="GAF domain-like"/>
    <property type="match status" value="1"/>
</dbReference>
<feature type="transmembrane region" description="Helical" evidence="2">
    <location>
        <begin position="72"/>
        <end position="94"/>
    </location>
</feature>
<accession>A0ABS5VMH3</accession>
<feature type="transmembrane region" description="Helical" evidence="2">
    <location>
        <begin position="42"/>
        <end position="60"/>
    </location>
</feature>
<evidence type="ECO:0000259" key="3">
    <source>
        <dbReference type="SMART" id="SM00331"/>
    </source>
</evidence>
<proteinExistence type="predicted"/>
<evidence type="ECO:0000256" key="2">
    <source>
        <dbReference type="SAM" id="Phobius"/>
    </source>
</evidence>
<evidence type="ECO:0000313" key="5">
    <source>
        <dbReference type="Proteomes" id="UP000772618"/>
    </source>
</evidence>
<reference evidence="4 5" key="1">
    <citation type="submission" date="2021-05" db="EMBL/GenBank/DDBJ databases">
        <title>A Polyphasic approach of four new species of the genus Ohtaekwangia: Ohtaekwangia histidinii sp. nov., Ohtaekwangia cretensis sp. nov., Ohtaekwangia indiensis sp. nov., Ohtaekwangia reichenbachii sp. nov. from diverse environment.</title>
        <authorList>
            <person name="Octaviana S."/>
        </authorList>
    </citation>
    <scope>NUCLEOTIDE SEQUENCE [LARGE SCALE GENOMIC DNA]</scope>
    <source>
        <strain evidence="4 5">PWU20</strain>
    </source>
</reference>
<feature type="transmembrane region" description="Helical" evidence="2">
    <location>
        <begin position="175"/>
        <end position="193"/>
    </location>
</feature>
<dbReference type="Pfam" id="PF01590">
    <property type="entry name" value="GAF"/>
    <property type="match status" value="1"/>
</dbReference>
<dbReference type="Gene3D" id="3.60.40.10">
    <property type="entry name" value="PPM-type phosphatase domain"/>
    <property type="match status" value="1"/>
</dbReference>
<dbReference type="SUPFAM" id="SSF81606">
    <property type="entry name" value="PP2C-like"/>
    <property type="match status" value="1"/>
</dbReference>
<feature type="domain" description="PPM-type phosphatase" evidence="3">
    <location>
        <begin position="464"/>
        <end position="685"/>
    </location>
</feature>
<dbReference type="Pfam" id="PF07228">
    <property type="entry name" value="SpoIIE"/>
    <property type="match status" value="1"/>
</dbReference>
<feature type="transmembrane region" description="Helical" evidence="2">
    <location>
        <begin position="243"/>
        <end position="270"/>
    </location>
</feature>
<keyword evidence="5" id="KW-1185">Reference proteome</keyword>
<evidence type="ECO:0000256" key="1">
    <source>
        <dbReference type="ARBA" id="ARBA00022801"/>
    </source>
</evidence>
<feature type="transmembrane region" description="Helical" evidence="2">
    <location>
        <begin position="145"/>
        <end position="163"/>
    </location>
</feature>
<keyword evidence="2" id="KW-1133">Transmembrane helix</keyword>
<gene>
    <name evidence="4" type="ORF">KK060_05110</name>
</gene>
<dbReference type="InterPro" id="IPR029016">
    <property type="entry name" value="GAF-like_dom_sf"/>
</dbReference>
<protein>
    <submittedName>
        <fullName evidence="4">SpoIIE family protein phosphatase</fullName>
    </submittedName>
</protein>
<sequence length="686" mass="78955">MRTKAIIRLLFMVGVITWLALLFTDISIVLSSTNNIKSDIPLWIPNVILNLFILTLYYYYKLKVEREDSLNFVDLLWRVFATGLVATVISLALKLVEFLIGSTKLTNHVVFVDLLYMINLGLMIGFLIMAFMAWKRLILYQKSKWLLRLWNFFEWGLLFSLIYNSFDFPFVEELYVTLLTFFVIIGLILSGNMKWVAYLNFRQKWTSLLLLLLTIFYLLYGLFTMSSLVESLSTKTANYTDYQFHIFILSIITFVTLYSIFSFLVILFNLPTSSVFEQKLEEVVNFQRISQSIQTEQSEESVYNILLETSVSTVFADAAWLEVKHPDQPSKLYTYKITDKEAYEIISHLNAQNVKGILDQGSDKTRNLSKHLAALRGSRFRSILAFPIYVKGENIGTLALLKELAESFNKEMTKIVSTFANQAGISIENFRLMEEALQNERYKEELKIAKNVQKSLLPDVLEQDKDFEIAAFSESADEVGGDYYDTLRTNDNEVSLIIADVSGKGTTAAFHMSQMKGIFHSLAQHCIQADEFMRRANQALVYCLERGSFISATFFIVNTLTKKIQYSRAGHCPVLYYHAADNSTEYFKDKGIALGMVRNKSYGSFIQAYEFEYKPNDIMVLYTDGITEAKNDKGEEFGYERLAEILSEVKSLSPKEIQEHLINKLYEFSGTKNINDDYTTMIVKFK</sequence>
<dbReference type="PANTHER" id="PTHR43156:SF2">
    <property type="entry name" value="STAGE II SPORULATION PROTEIN E"/>
    <property type="match status" value="1"/>
</dbReference>
<dbReference type="Gene3D" id="3.30.450.40">
    <property type="match status" value="1"/>
</dbReference>
<name>A0ABS5VMH3_9BACT</name>
<keyword evidence="2" id="KW-0472">Membrane</keyword>
<dbReference type="PANTHER" id="PTHR43156">
    <property type="entry name" value="STAGE II SPORULATION PROTEIN E-RELATED"/>
    <property type="match status" value="1"/>
</dbReference>
<dbReference type="InterPro" id="IPR052016">
    <property type="entry name" value="Bact_Sigma-Reg"/>
</dbReference>
<evidence type="ECO:0000313" key="4">
    <source>
        <dbReference type="EMBL" id="MBT1702648.1"/>
    </source>
</evidence>
<feature type="transmembrane region" description="Helical" evidence="2">
    <location>
        <begin position="205"/>
        <end position="223"/>
    </location>
</feature>
<feature type="transmembrane region" description="Helical" evidence="2">
    <location>
        <begin position="114"/>
        <end position="133"/>
    </location>
</feature>
<feature type="transmembrane region" description="Helical" evidence="2">
    <location>
        <begin position="9"/>
        <end position="30"/>
    </location>
</feature>
<dbReference type="SMART" id="SM00331">
    <property type="entry name" value="PP2C_SIG"/>
    <property type="match status" value="1"/>
</dbReference>
<dbReference type="InterPro" id="IPR003018">
    <property type="entry name" value="GAF"/>
</dbReference>
<dbReference type="InterPro" id="IPR036457">
    <property type="entry name" value="PPM-type-like_dom_sf"/>
</dbReference>
<keyword evidence="1" id="KW-0378">Hydrolase</keyword>
<dbReference type="EMBL" id="JAHESD010000007">
    <property type="protein sequence ID" value="MBT1702648.1"/>
    <property type="molecule type" value="Genomic_DNA"/>
</dbReference>
<dbReference type="Proteomes" id="UP000772618">
    <property type="component" value="Unassembled WGS sequence"/>
</dbReference>
<dbReference type="InterPro" id="IPR001932">
    <property type="entry name" value="PPM-type_phosphatase-like_dom"/>
</dbReference>
<keyword evidence="2" id="KW-0812">Transmembrane</keyword>
<comment type="caution">
    <text evidence="4">The sequence shown here is derived from an EMBL/GenBank/DDBJ whole genome shotgun (WGS) entry which is preliminary data.</text>
</comment>